<evidence type="ECO:0000313" key="3">
    <source>
        <dbReference type="Proteomes" id="UP001497453"/>
    </source>
</evidence>
<proteinExistence type="predicted"/>
<dbReference type="EMBL" id="OZ037945">
    <property type="protein sequence ID" value="CAL1700785.1"/>
    <property type="molecule type" value="Genomic_DNA"/>
</dbReference>
<reference evidence="3" key="1">
    <citation type="submission" date="2024-04" db="EMBL/GenBank/DDBJ databases">
        <authorList>
            <person name="Shaw F."/>
            <person name="Minotto A."/>
        </authorList>
    </citation>
    <scope>NUCLEOTIDE SEQUENCE [LARGE SCALE GENOMIC DNA]</scope>
</reference>
<feature type="compositionally biased region" description="Polar residues" evidence="1">
    <location>
        <begin position="29"/>
        <end position="50"/>
    </location>
</feature>
<protein>
    <submittedName>
        <fullName evidence="2">Uncharacterized protein</fullName>
    </submittedName>
</protein>
<feature type="compositionally biased region" description="Basic residues" evidence="1">
    <location>
        <begin position="123"/>
        <end position="134"/>
    </location>
</feature>
<name>A0ABP1CYR2_9APHY</name>
<keyword evidence="3" id="KW-1185">Reference proteome</keyword>
<evidence type="ECO:0000313" key="2">
    <source>
        <dbReference type="EMBL" id="CAL1700785.1"/>
    </source>
</evidence>
<sequence length="271" mass="30130">MRHNSHPARRNPNFSRRKPVPTYLPSPQSPAHSLTSASRSPASGNDNNLSQLVDPEWQQNIAKRLHRRHEVGRNATGLIFTAESLTLTFTNPPPGLEVEQFVPSTPQLLNPVPRISHVSSPRPNRRPKSIHKTYHPPTPPRRQSKVLEHELRAFHETSSSEASPKMRQFTSPLISLSPDSNRYPDLHPKATMMSSGEDTTNAVHGAGTHDGHISTRFTFPMPRRASACGDSVLSHQSLGAALRQARGWGRMVRCKLGRLFGLTVPPRAVTY</sequence>
<accession>A0ABP1CYR2</accession>
<dbReference type="Proteomes" id="UP001497453">
    <property type="component" value="Chromosome 2"/>
</dbReference>
<gene>
    <name evidence="2" type="ORF">GFSPODELE1_LOCUS3287</name>
</gene>
<organism evidence="2 3">
    <name type="scientific">Somion occarium</name>
    <dbReference type="NCBI Taxonomy" id="3059160"/>
    <lineage>
        <taxon>Eukaryota</taxon>
        <taxon>Fungi</taxon>
        <taxon>Dikarya</taxon>
        <taxon>Basidiomycota</taxon>
        <taxon>Agaricomycotina</taxon>
        <taxon>Agaricomycetes</taxon>
        <taxon>Polyporales</taxon>
        <taxon>Cerrenaceae</taxon>
        <taxon>Somion</taxon>
    </lineage>
</organism>
<feature type="compositionally biased region" description="Basic residues" evidence="1">
    <location>
        <begin position="1"/>
        <end position="19"/>
    </location>
</feature>
<feature type="region of interest" description="Disordered" evidence="1">
    <location>
        <begin position="107"/>
        <end position="143"/>
    </location>
</feature>
<feature type="region of interest" description="Disordered" evidence="1">
    <location>
        <begin position="1"/>
        <end position="50"/>
    </location>
</feature>
<evidence type="ECO:0000256" key="1">
    <source>
        <dbReference type="SAM" id="MobiDB-lite"/>
    </source>
</evidence>